<evidence type="ECO:0000313" key="5">
    <source>
        <dbReference type="EMBL" id="ELP85596.1"/>
    </source>
</evidence>
<keyword evidence="2 3" id="KW-0342">GTP-binding</keyword>
<dbReference type="GO" id="GO:0005794">
    <property type="term" value="C:Golgi apparatus"/>
    <property type="evidence" value="ECO:0007669"/>
    <property type="project" value="TreeGrafter"/>
</dbReference>
<evidence type="ECO:0000256" key="3">
    <source>
        <dbReference type="PIRSR" id="PIRSR606689-1"/>
    </source>
</evidence>
<dbReference type="GeneID" id="14884567"/>
<gene>
    <name evidence="5" type="ORF">EIN_408650</name>
</gene>
<accession>A0A0A1TWP5</accession>
<dbReference type="VEuPathDB" id="AmoebaDB:EIN_408650"/>
<dbReference type="InterPro" id="IPR027417">
    <property type="entry name" value="P-loop_NTPase"/>
</dbReference>
<feature type="binding site" evidence="3">
    <location>
        <position position="78"/>
    </location>
    <ligand>
        <name>GTP</name>
        <dbReference type="ChEBI" id="CHEBI:37565"/>
    </ligand>
</feature>
<dbReference type="OrthoDB" id="25466at2759"/>
<dbReference type="InterPro" id="IPR006689">
    <property type="entry name" value="Small_GTPase_ARF/SAR"/>
</dbReference>
<feature type="binding site" evidence="3">
    <location>
        <begin position="26"/>
        <end position="33"/>
    </location>
    <ligand>
        <name>GTP</name>
        <dbReference type="ChEBI" id="CHEBI:37565"/>
    </ligand>
</feature>
<dbReference type="GO" id="GO:0034067">
    <property type="term" value="P:protein localization to Golgi apparatus"/>
    <property type="evidence" value="ECO:0007669"/>
    <property type="project" value="TreeGrafter"/>
</dbReference>
<dbReference type="SMART" id="SM00177">
    <property type="entry name" value="ARF"/>
    <property type="match status" value="1"/>
</dbReference>
<reference evidence="5 6" key="1">
    <citation type="submission" date="2012-10" db="EMBL/GenBank/DDBJ databases">
        <authorList>
            <person name="Zafar N."/>
            <person name="Inman J."/>
            <person name="Hall N."/>
            <person name="Lorenzi H."/>
            <person name="Caler E."/>
        </authorList>
    </citation>
    <scope>NUCLEOTIDE SEQUENCE [LARGE SCALE GENOMIC DNA]</scope>
    <source>
        <strain evidence="5 6">IP1</strain>
    </source>
</reference>
<dbReference type="GO" id="GO:0005525">
    <property type="term" value="F:GTP binding"/>
    <property type="evidence" value="ECO:0007669"/>
    <property type="project" value="UniProtKB-KW"/>
</dbReference>
<dbReference type="RefSeq" id="XP_004184942.1">
    <property type="nucleotide sequence ID" value="XM_004184894.1"/>
</dbReference>
<keyword evidence="1 3" id="KW-0547">Nucleotide-binding</keyword>
<evidence type="ECO:0000313" key="6">
    <source>
        <dbReference type="Proteomes" id="UP000014680"/>
    </source>
</evidence>
<dbReference type="InterPro" id="IPR024156">
    <property type="entry name" value="Small_GTPase_ARF"/>
</dbReference>
<keyword evidence="4" id="KW-0460">Magnesium</keyword>
<name>A0A0A1TWP5_ENTIV</name>
<dbReference type="KEGG" id="eiv:EIN_408650"/>
<dbReference type="PANTHER" id="PTHR45909">
    <property type="entry name" value="ADP-RIBOSYLATION FACTOR-RELATED PROTEIN 1"/>
    <property type="match status" value="1"/>
</dbReference>
<keyword evidence="6" id="KW-1185">Reference proteome</keyword>
<dbReference type="GO" id="GO:0006886">
    <property type="term" value="P:intracellular protein transport"/>
    <property type="evidence" value="ECO:0007669"/>
    <property type="project" value="TreeGrafter"/>
</dbReference>
<evidence type="ECO:0000256" key="2">
    <source>
        <dbReference type="ARBA" id="ARBA00023134"/>
    </source>
</evidence>
<dbReference type="SUPFAM" id="SSF52540">
    <property type="entry name" value="P-loop containing nucleoside triphosphate hydrolases"/>
    <property type="match status" value="1"/>
</dbReference>
<dbReference type="GO" id="GO:0046872">
    <property type="term" value="F:metal ion binding"/>
    <property type="evidence" value="ECO:0007669"/>
    <property type="project" value="UniProtKB-KW"/>
</dbReference>
<dbReference type="PROSITE" id="PS51417">
    <property type="entry name" value="ARF"/>
    <property type="match status" value="1"/>
</dbReference>
<dbReference type="GO" id="GO:0003924">
    <property type="term" value="F:GTPase activity"/>
    <property type="evidence" value="ECO:0007669"/>
    <property type="project" value="InterPro"/>
</dbReference>
<dbReference type="PANTHER" id="PTHR45909:SF1">
    <property type="entry name" value="ADP-RIBOSYLATION FACTOR-RELATED PROTEIN 1"/>
    <property type="match status" value="1"/>
</dbReference>
<feature type="binding site" evidence="4">
    <location>
        <position position="56"/>
    </location>
    <ligand>
        <name>Mg(2+)</name>
        <dbReference type="ChEBI" id="CHEBI:18420"/>
    </ligand>
</feature>
<evidence type="ECO:0000256" key="4">
    <source>
        <dbReference type="PIRSR" id="PIRSR606689-2"/>
    </source>
</evidence>
<protein>
    <submittedName>
        <fullName evidence="5">ADP-ribosylation factor, putative</fullName>
    </submittedName>
</protein>
<dbReference type="AlphaFoldDB" id="A0A0A1TWP5"/>
<evidence type="ECO:0000256" key="1">
    <source>
        <dbReference type="ARBA" id="ARBA00022741"/>
    </source>
</evidence>
<dbReference type="Gene3D" id="3.40.50.300">
    <property type="entry name" value="P-loop containing nucleotide triphosphate hydrolases"/>
    <property type="match status" value="1"/>
</dbReference>
<dbReference type="Proteomes" id="UP000014680">
    <property type="component" value="Unassembled WGS sequence"/>
</dbReference>
<sequence length="186" mass="20760">MISLTRELLSLCKKTPDPSLNIMIVGLDGSGKTYFEEYVSSILNKVPLQEIYEMSTIGVNAKTVHYGGFQISLWDIGGTSSFRSVWNRYIDESNVIIYCIDSSDPTRLDESFSALNYHKSFCSFCPHKDGQTKLTNGATSNRIANAQNYPTSIHTFQSTPQPSLSLTSKNFLTGASKTLFNFCFTF</sequence>
<dbReference type="Pfam" id="PF00025">
    <property type="entry name" value="Arf"/>
    <property type="match status" value="1"/>
</dbReference>
<organism evidence="5 6">
    <name type="scientific">Entamoeba invadens IP1</name>
    <dbReference type="NCBI Taxonomy" id="370355"/>
    <lineage>
        <taxon>Eukaryota</taxon>
        <taxon>Amoebozoa</taxon>
        <taxon>Evosea</taxon>
        <taxon>Archamoebae</taxon>
        <taxon>Mastigamoebida</taxon>
        <taxon>Entamoebidae</taxon>
        <taxon>Entamoeba</taxon>
    </lineage>
</organism>
<proteinExistence type="predicted"/>
<keyword evidence="4" id="KW-0479">Metal-binding</keyword>
<dbReference type="GO" id="GO:0043001">
    <property type="term" value="P:Golgi to plasma membrane protein transport"/>
    <property type="evidence" value="ECO:0007669"/>
    <property type="project" value="TreeGrafter"/>
</dbReference>
<dbReference type="EMBL" id="KB207048">
    <property type="protein sequence ID" value="ELP85596.1"/>
    <property type="molecule type" value="Genomic_DNA"/>
</dbReference>
<feature type="binding site" evidence="4">
    <location>
        <position position="33"/>
    </location>
    <ligand>
        <name>Mg(2+)</name>
        <dbReference type="ChEBI" id="CHEBI:18420"/>
    </ligand>
</feature>